<dbReference type="PANTHER" id="PTHR36930">
    <property type="entry name" value="METAL-SULFUR CLUSTER BIOSYNTHESIS PROTEINS YUAD-RELATED"/>
    <property type="match status" value="1"/>
</dbReference>
<dbReference type="GO" id="GO:0030170">
    <property type="term" value="F:pyridoxal phosphate binding"/>
    <property type="evidence" value="ECO:0007669"/>
    <property type="project" value="InterPro"/>
</dbReference>
<proteinExistence type="predicted"/>
<dbReference type="SUPFAM" id="SSF50800">
    <property type="entry name" value="PK beta-barrel domain-like"/>
    <property type="match status" value="1"/>
</dbReference>
<organism evidence="2 3">
    <name type="scientific">Lepidopterella palustris CBS 459.81</name>
    <dbReference type="NCBI Taxonomy" id="1314670"/>
    <lineage>
        <taxon>Eukaryota</taxon>
        <taxon>Fungi</taxon>
        <taxon>Dikarya</taxon>
        <taxon>Ascomycota</taxon>
        <taxon>Pezizomycotina</taxon>
        <taxon>Dothideomycetes</taxon>
        <taxon>Pleosporomycetidae</taxon>
        <taxon>Mytilinidiales</taxon>
        <taxon>Argynnaceae</taxon>
        <taxon>Lepidopterella</taxon>
    </lineage>
</organism>
<accession>A0A8E2DYR6</accession>
<dbReference type="InterPro" id="IPR052716">
    <property type="entry name" value="MOSC_domain"/>
</dbReference>
<dbReference type="InterPro" id="IPR011037">
    <property type="entry name" value="Pyrv_Knase-like_insert_dom_sf"/>
</dbReference>
<dbReference type="EMBL" id="KV745552">
    <property type="protein sequence ID" value="OCK74127.1"/>
    <property type="molecule type" value="Genomic_DNA"/>
</dbReference>
<sequence>MATQQGTVTAVSRSISHQFSKDVVHSITLVTGIGVENDAHAGVTVQHLPHLTQDPTRPNFRQVHLIHYELFYELGGRGFDVRPGQLGENITTYGIDLLALPQGTRLKFGNQATVEITGLRSPGPQIERFKKGLLGQVFWKDNNGHLVRKAGVMGIVLVGGPVKAGDIVQVYLPAEPHRALGPV</sequence>
<dbReference type="AlphaFoldDB" id="A0A8E2DYR6"/>
<keyword evidence="3" id="KW-1185">Reference proteome</keyword>
<dbReference type="InterPro" id="IPR005302">
    <property type="entry name" value="MoCF_Sase_C"/>
</dbReference>
<dbReference type="GO" id="GO:0003824">
    <property type="term" value="F:catalytic activity"/>
    <property type="evidence" value="ECO:0007669"/>
    <property type="project" value="InterPro"/>
</dbReference>
<name>A0A8E2DYR6_9PEZI</name>
<evidence type="ECO:0000313" key="3">
    <source>
        <dbReference type="Proteomes" id="UP000250266"/>
    </source>
</evidence>
<dbReference type="Pfam" id="PF03473">
    <property type="entry name" value="MOSC"/>
    <property type="match status" value="1"/>
</dbReference>
<dbReference type="Gene3D" id="2.40.33.20">
    <property type="entry name" value="PK beta-barrel domain-like"/>
    <property type="match status" value="1"/>
</dbReference>
<dbReference type="GO" id="GO:0030151">
    <property type="term" value="F:molybdenum ion binding"/>
    <property type="evidence" value="ECO:0007669"/>
    <property type="project" value="InterPro"/>
</dbReference>
<reference evidence="2 3" key="1">
    <citation type="journal article" date="2016" name="Nat. Commun.">
        <title>Ectomycorrhizal ecology is imprinted in the genome of the dominant symbiotic fungus Cenococcum geophilum.</title>
        <authorList>
            <consortium name="DOE Joint Genome Institute"/>
            <person name="Peter M."/>
            <person name="Kohler A."/>
            <person name="Ohm R.A."/>
            <person name="Kuo A."/>
            <person name="Krutzmann J."/>
            <person name="Morin E."/>
            <person name="Arend M."/>
            <person name="Barry K.W."/>
            <person name="Binder M."/>
            <person name="Choi C."/>
            <person name="Clum A."/>
            <person name="Copeland A."/>
            <person name="Grisel N."/>
            <person name="Haridas S."/>
            <person name="Kipfer T."/>
            <person name="LaButti K."/>
            <person name="Lindquist E."/>
            <person name="Lipzen A."/>
            <person name="Maire R."/>
            <person name="Meier B."/>
            <person name="Mihaltcheva S."/>
            <person name="Molinier V."/>
            <person name="Murat C."/>
            <person name="Poggeler S."/>
            <person name="Quandt C.A."/>
            <person name="Sperisen C."/>
            <person name="Tritt A."/>
            <person name="Tisserant E."/>
            <person name="Crous P.W."/>
            <person name="Henrissat B."/>
            <person name="Nehls U."/>
            <person name="Egli S."/>
            <person name="Spatafora J.W."/>
            <person name="Grigoriev I.V."/>
            <person name="Martin F.M."/>
        </authorList>
    </citation>
    <scope>NUCLEOTIDE SEQUENCE [LARGE SCALE GENOMIC DNA]</scope>
    <source>
        <strain evidence="2 3">CBS 459.81</strain>
    </source>
</reference>
<evidence type="ECO:0000313" key="2">
    <source>
        <dbReference type="EMBL" id="OCK74127.1"/>
    </source>
</evidence>
<dbReference type="Proteomes" id="UP000250266">
    <property type="component" value="Unassembled WGS sequence"/>
</dbReference>
<dbReference type="OrthoDB" id="14384at2759"/>
<dbReference type="PROSITE" id="PS51340">
    <property type="entry name" value="MOSC"/>
    <property type="match status" value="1"/>
</dbReference>
<evidence type="ECO:0000259" key="1">
    <source>
        <dbReference type="PROSITE" id="PS51340"/>
    </source>
</evidence>
<protein>
    <submittedName>
        <fullName evidence="2">PK beta-barrel-protein domain-containing protein-like protein</fullName>
    </submittedName>
</protein>
<dbReference type="PANTHER" id="PTHR36930:SF1">
    <property type="entry name" value="MOSC DOMAIN-CONTAINING PROTEIN"/>
    <property type="match status" value="1"/>
</dbReference>
<gene>
    <name evidence="2" type="ORF">K432DRAFT_311334</name>
</gene>
<feature type="domain" description="MOSC" evidence="1">
    <location>
        <begin position="22"/>
        <end position="171"/>
    </location>
</feature>